<dbReference type="AlphaFoldDB" id="A0A3A1Y5P8"/>
<dbReference type="GO" id="GO:0005886">
    <property type="term" value="C:plasma membrane"/>
    <property type="evidence" value="ECO:0007669"/>
    <property type="project" value="TreeGrafter"/>
</dbReference>
<evidence type="ECO:0000256" key="9">
    <source>
        <dbReference type="ARBA" id="ARBA00023136"/>
    </source>
</evidence>
<feature type="transmembrane region" description="Helical" evidence="10">
    <location>
        <begin position="194"/>
        <end position="212"/>
    </location>
</feature>
<keyword evidence="8 10" id="KW-1133">Transmembrane helix</keyword>
<dbReference type="PANTHER" id="PTHR30578">
    <property type="entry name" value="ELECTRON TRANSPORT COMPLEX PROTEIN RNFD"/>
    <property type="match status" value="1"/>
</dbReference>
<dbReference type="OrthoDB" id="9776359at2"/>
<keyword evidence="3" id="KW-0285">Flavoprotein</keyword>
<dbReference type="PANTHER" id="PTHR30578:SF0">
    <property type="entry name" value="ION-TRANSLOCATING OXIDOREDUCTASE COMPLEX SUBUNIT D"/>
    <property type="match status" value="1"/>
</dbReference>
<feature type="transmembrane region" description="Helical" evidence="10">
    <location>
        <begin position="219"/>
        <end position="239"/>
    </location>
</feature>
<evidence type="ECO:0000313" key="11">
    <source>
        <dbReference type="EMBL" id="RIY32610.1"/>
    </source>
</evidence>
<evidence type="ECO:0008006" key="13">
    <source>
        <dbReference type="Google" id="ProtNLM"/>
    </source>
</evidence>
<protein>
    <recommendedName>
        <fullName evidence="13">Ion-translocating oxidoreductase complex subunit D</fullName>
    </recommendedName>
</protein>
<keyword evidence="1" id="KW-0813">Transport</keyword>
<dbReference type="Proteomes" id="UP000265691">
    <property type="component" value="Unassembled WGS sequence"/>
</dbReference>
<dbReference type="EMBL" id="NRHC01000049">
    <property type="protein sequence ID" value="RIY32610.1"/>
    <property type="molecule type" value="Genomic_DNA"/>
</dbReference>
<feature type="transmembrane region" description="Helical" evidence="10">
    <location>
        <begin position="116"/>
        <end position="135"/>
    </location>
</feature>
<evidence type="ECO:0000256" key="2">
    <source>
        <dbReference type="ARBA" id="ARBA00022553"/>
    </source>
</evidence>
<keyword evidence="12" id="KW-1185">Reference proteome</keyword>
<feature type="transmembrane region" description="Helical" evidence="10">
    <location>
        <begin position="245"/>
        <end position="266"/>
    </location>
</feature>
<organism evidence="11 12">
    <name type="scientific">Psittacicella hinzii</name>
    <dbReference type="NCBI Taxonomy" id="2028575"/>
    <lineage>
        <taxon>Bacteria</taxon>
        <taxon>Pseudomonadati</taxon>
        <taxon>Pseudomonadota</taxon>
        <taxon>Gammaproteobacteria</taxon>
        <taxon>Pasteurellales</taxon>
        <taxon>Psittacicellaceae</taxon>
        <taxon>Psittacicella</taxon>
    </lineage>
</organism>
<evidence type="ECO:0000256" key="8">
    <source>
        <dbReference type="ARBA" id="ARBA00022989"/>
    </source>
</evidence>
<feature type="transmembrane region" description="Helical" evidence="10">
    <location>
        <begin position="35"/>
        <end position="52"/>
    </location>
</feature>
<feature type="transmembrane region" description="Helical" evidence="10">
    <location>
        <begin position="12"/>
        <end position="29"/>
    </location>
</feature>
<evidence type="ECO:0000256" key="3">
    <source>
        <dbReference type="ARBA" id="ARBA00022630"/>
    </source>
</evidence>
<reference evidence="11 12" key="1">
    <citation type="submission" date="2017-08" db="EMBL/GenBank/DDBJ databases">
        <title>Reclassification of Bisgaard taxon 37 and 44.</title>
        <authorList>
            <person name="Christensen H."/>
        </authorList>
    </citation>
    <scope>NUCLEOTIDE SEQUENCE [LARGE SCALE GENOMIC DNA]</scope>
    <source>
        <strain evidence="11 12">B96_3</strain>
    </source>
</reference>
<keyword evidence="2" id="KW-0597">Phosphoprotein</keyword>
<sequence>MKKLMNKTNSIMLNVFLALVPALLVKTYFWGWNTLLLFFVAVFSALVAEIIVSRLRNHKYNAEISNNSALVTSLIITLSLPPNIPFYIILITTLFAIIIGKQVYGGMGQNIFNPAMVGVALFIITYPQFLTYWAIPTDTTLYEAQQNLQSFIGSNQVDAFTQATPLTELKTLIQVGGDAESKANSLAQILQQDWLAWLVYNGAILLGGVYLLLRKIIGLLLPCFTILGFLAVAVLHHLFAGSEQIVPTYTASLVYGSLIFGAFFIITDPVTTPQTKKARIIYALLVGALIYTIRAFTNYNDGVAFAILLGNLLVPMFDRTITPKEFGK</sequence>
<keyword evidence="6" id="KW-1278">Translocase</keyword>
<proteinExistence type="predicted"/>
<dbReference type="InterPro" id="IPR011303">
    <property type="entry name" value="RnfD_bac"/>
</dbReference>
<evidence type="ECO:0000256" key="1">
    <source>
        <dbReference type="ARBA" id="ARBA00022448"/>
    </source>
</evidence>
<dbReference type="GO" id="GO:0022900">
    <property type="term" value="P:electron transport chain"/>
    <property type="evidence" value="ECO:0007669"/>
    <property type="project" value="InterPro"/>
</dbReference>
<evidence type="ECO:0000256" key="10">
    <source>
        <dbReference type="SAM" id="Phobius"/>
    </source>
</evidence>
<feature type="transmembrane region" description="Helical" evidence="10">
    <location>
        <begin position="86"/>
        <end position="104"/>
    </location>
</feature>
<evidence type="ECO:0000256" key="5">
    <source>
        <dbReference type="ARBA" id="ARBA00022692"/>
    </source>
</evidence>
<feature type="transmembrane region" description="Helical" evidence="10">
    <location>
        <begin position="278"/>
        <end position="296"/>
    </location>
</feature>
<keyword evidence="9 10" id="KW-0472">Membrane</keyword>
<gene>
    <name evidence="11" type="ORF">CKF54_04495</name>
</gene>
<evidence type="ECO:0000256" key="6">
    <source>
        <dbReference type="ARBA" id="ARBA00022967"/>
    </source>
</evidence>
<accession>A0A3A1Y5P8</accession>
<keyword evidence="5 10" id="KW-0812">Transmembrane</keyword>
<evidence type="ECO:0000313" key="12">
    <source>
        <dbReference type="Proteomes" id="UP000265691"/>
    </source>
</evidence>
<keyword evidence="4" id="KW-0288">FMN</keyword>
<name>A0A3A1Y5P8_9GAMM</name>
<evidence type="ECO:0000256" key="4">
    <source>
        <dbReference type="ARBA" id="ARBA00022643"/>
    </source>
</evidence>
<comment type="caution">
    <text evidence="11">The sequence shown here is derived from an EMBL/GenBank/DDBJ whole genome shotgun (WGS) entry which is preliminary data.</text>
</comment>
<keyword evidence="7" id="KW-0249">Electron transport</keyword>
<evidence type="ECO:0000256" key="7">
    <source>
        <dbReference type="ARBA" id="ARBA00022982"/>
    </source>
</evidence>
<dbReference type="NCBIfam" id="TIGR01946">
    <property type="entry name" value="rnfD"/>
    <property type="match status" value="1"/>
</dbReference>
<dbReference type="InterPro" id="IPR004338">
    <property type="entry name" value="NqrB/RnfD"/>
</dbReference>
<dbReference type="GO" id="GO:0055085">
    <property type="term" value="P:transmembrane transport"/>
    <property type="evidence" value="ECO:0007669"/>
    <property type="project" value="InterPro"/>
</dbReference>
<dbReference type="Pfam" id="PF03116">
    <property type="entry name" value="NQR2_RnfD_RnfE"/>
    <property type="match status" value="1"/>
</dbReference>